<evidence type="ECO:0000313" key="2">
    <source>
        <dbReference type="Proteomes" id="UP001550210"/>
    </source>
</evidence>
<sequence length="167" mass="17538">MNIAHRRTGVLVRTVGVALGAAGPVMLLRGLSGRKEIRAELAAQKIRFPGHGLPAHLARFVDEPVETGPQAHAYAELIKDHVAQATAGRTYAEITEELHATGGDDEKLAQLRQTAFMGETLRASLLSAYQAWHITTLVTGLGALLTGAGAALVATASTLATDPANRT</sequence>
<proteinExistence type="predicted"/>
<evidence type="ECO:0000313" key="1">
    <source>
        <dbReference type="EMBL" id="MET9851215.1"/>
    </source>
</evidence>
<protein>
    <submittedName>
        <fullName evidence="1">Uncharacterized protein</fullName>
    </submittedName>
</protein>
<keyword evidence="2" id="KW-1185">Reference proteome</keyword>
<reference evidence="1 2" key="1">
    <citation type="submission" date="2024-06" db="EMBL/GenBank/DDBJ databases">
        <title>The Natural Products Discovery Center: Release of the First 8490 Sequenced Strains for Exploring Actinobacteria Biosynthetic Diversity.</title>
        <authorList>
            <person name="Kalkreuter E."/>
            <person name="Kautsar S.A."/>
            <person name="Yang D."/>
            <person name="Bader C.D."/>
            <person name="Teijaro C.N."/>
            <person name="Fluegel L."/>
            <person name="Davis C.M."/>
            <person name="Simpson J.R."/>
            <person name="Lauterbach L."/>
            <person name="Steele A.D."/>
            <person name="Gui C."/>
            <person name="Meng S."/>
            <person name="Li G."/>
            <person name="Viehrig K."/>
            <person name="Ye F."/>
            <person name="Su P."/>
            <person name="Kiefer A.F."/>
            <person name="Nichols A."/>
            <person name="Cepeda A.J."/>
            <person name="Yan W."/>
            <person name="Fan B."/>
            <person name="Jiang Y."/>
            <person name="Adhikari A."/>
            <person name="Zheng C.-J."/>
            <person name="Schuster L."/>
            <person name="Cowan T.M."/>
            <person name="Smanski M.J."/>
            <person name="Chevrette M.G."/>
            <person name="De Carvalho L.P.S."/>
            <person name="Shen B."/>
        </authorList>
    </citation>
    <scope>NUCLEOTIDE SEQUENCE [LARGE SCALE GENOMIC DNA]</scope>
    <source>
        <strain evidence="1 2">NPDC006434</strain>
    </source>
</reference>
<gene>
    <name evidence="1" type="ORF">ABZZ21_43145</name>
</gene>
<dbReference type="Proteomes" id="UP001550210">
    <property type="component" value="Unassembled WGS sequence"/>
</dbReference>
<comment type="caution">
    <text evidence="1">The sequence shown here is derived from an EMBL/GenBank/DDBJ whole genome shotgun (WGS) entry which is preliminary data.</text>
</comment>
<organism evidence="1 2">
    <name type="scientific">Streptomyces ossamyceticus</name>
    <dbReference type="NCBI Taxonomy" id="249581"/>
    <lineage>
        <taxon>Bacteria</taxon>
        <taxon>Bacillati</taxon>
        <taxon>Actinomycetota</taxon>
        <taxon>Actinomycetes</taxon>
        <taxon>Kitasatosporales</taxon>
        <taxon>Streptomycetaceae</taxon>
        <taxon>Streptomyces</taxon>
    </lineage>
</organism>
<accession>A0ABV2VD13</accession>
<dbReference type="RefSeq" id="WP_355404983.1">
    <property type="nucleotide sequence ID" value="NZ_JBEGHN010000001.1"/>
</dbReference>
<name>A0ABV2VD13_9ACTN</name>
<dbReference type="EMBL" id="JBEXPZ010000106">
    <property type="protein sequence ID" value="MET9851215.1"/>
    <property type="molecule type" value="Genomic_DNA"/>
</dbReference>